<dbReference type="SUPFAM" id="SSF52218">
    <property type="entry name" value="Flavoproteins"/>
    <property type="match status" value="1"/>
</dbReference>
<name>A0ABP3UHM1_9CLOT</name>
<dbReference type="Pfam" id="PF12838">
    <property type="entry name" value="Fer4_7"/>
    <property type="match status" value="1"/>
</dbReference>
<protein>
    <recommendedName>
        <fullName evidence="3">Ferredoxin</fullName>
    </recommendedName>
</protein>
<evidence type="ECO:0000313" key="10">
    <source>
        <dbReference type="EMBL" id="GAA0734470.1"/>
    </source>
</evidence>
<keyword evidence="5" id="KW-0479">Metal-binding</keyword>
<keyword evidence="4" id="KW-0004">4Fe-4S</keyword>
<comment type="function">
    <text evidence="2">Ferredoxins are iron-sulfur proteins that transfer electrons in a wide variety of metabolic reactions.</text>
</comment>
<comment type="caution">
    <text evidence="10">The sequence shown here is derived from an EMBL/GenBank/DDBJ whole genome shotgun (WGS) entry which is preliminary data.</text>
</comment>
<reference evidence="11" key="1">
    <citation type="journal article" date="2019" name="Int. J. Syst. Evol. Microbiol.">
        <title>The Global Catalogue of Microorganisms (GCM) 10K type strain sequencing project: providing services to taxonomists for standard genome sequencing and annotation.</title>
        <authorList>
            <consortium name="The Broad Institute Genomics Platform"/>
            <consortium name="The Broad Institute Genome Sequencing Center for Infectious Disease"/>
            <person name="Wu L."/>
            <person name="Ma J."/>
        </authorList>
    </citation>
    <scope>NUCLEOTIDE SEQUENCE [LARGE SCALE GENOMIC DNA]</scope>
    <source>
        <strain evidence="11">JCM 1407</strain>
    </source>
</reference>
<dbReference type="InterPro" id="IPR017900">
    <property type="entry name" value="4Fe4S_Fe_S_CS"/>
</dbReference>
<dbReference type="PROSITE" id="PS50902">
    <property type="entry name" value="FLAVODOXIN_LIKE"/>
    <property type="match status" value="1"/>
</dbReference>
<dbReference type="PANTHER" id="PTHR24960:SF79">
    <property type="entry name" value="PHOTOSYSTEM I IRON-SULFUR CENTER"/>
    <property type="match status" value="1"/>
</dbReference>
<gene>
    <name evidence="10" type="ORF">GCM10008906_06670</name>
</gene>
<keyword evidence="11" id="KW-1185">Reference proteome</keyword>
<evidence type="ECO:0000259" key="8">
    <source>
        <dbReference type="PROSITE" id="PS50902"/>
    </source>
</evidence>
<dbReference type="Gene3D" id="3.40.50.360">
    <property type="match status" value="1"/>
</dbReference>
<evidence type="ECO:0000313" key="11">
    <source>
        <dbReference type="Proteomes" id="UP001501510"/>
    </source>
</evidence>
<comment type="cofactor">
    <cofactor evidence="1">
        <name>[4Fe-4S] cluster</name>
        <dbReference type="ChEBI" id="CHEBI:49883"/>
    </cofactor>
</comment>
<evidence type="ECO:0000256" key="1">
    <source>
        <dbReference type="ARBA" id="ARBA00001966"/>
    </source>
</evidence>
<evidence type="ECO:0000256" key="2">
    <source>
        <dbReference type="ARBA" id="ARBA00003532"/>
    </source>
</evidence>
<keyword evidence="6" id="KW-0408">Iron</keyword>
<dbReference type="EMBL" id="BAAACG010000004">
    <property type="protein sequence ID" value="GAA0734470.1"/>
    <property type="molecule type" value="Genomic_DNA"/>
</dbReference>
<dbReference type="Gene3D" id="3.30.70.20">
    <property type="match status" value="1"/>
</dbReference>
<dbReference type="RefSeq" id="WP_343758867.1">
    <property type="nucleotide sequence ID" value="NZ_BAAACG010000004.1"/>
</dbReference>
<dbReference type="NCBIfam" id="NF038196">
    <property type="entry name" value="ferrodoxin_EFR1"/>
    <property type="match status" value="1"/>
</dbReference>
<dbReference type="SUPFAM" id="SSF54862">
    <property type="entry name" value="4Fe-4S ferredoxins"/>
    <property type="match status" value="1"/>
</dbReference>
<dbReference type="Proteomes" id="UP001501510">
    <property type="component" value="Unassembled WGS sequence"/>
</dbReference>
<evidence type="ECO:0000256" key="4">
    <source>
        <dbReference type="ARBA" id="ARBA00022485"/>
    </source>
</evidence>
<dbReference type="InterPro" id="IPR047964">
    <property type="entry name" value="EFR1-like"/>
</dbReference>
<evidence type="ECO:0000256" key="5">
    <source>
        <dbReference type="ARBA" id="ARBA00022723"/>
    </source>
</evidence>
<feature type="domain" description="Flavodoxin-like" evidence="8">
    <location>
        <begin position="3"/>
        <end position="141"/>
    </location>
</feature>
<evidence type="ECO:0000256" key="3">
    <source>
        <dbReference type="ARBA" id="ARBA00013529"/>
    </source>
</evidence>
<keyword evidence="7" id="KW-0411">Iron-sulfur</keyword>
<dbReference type="InterPro" id="IPR029039">
    <property type="entry name" value="Flavoprotein-like_sf"/>
</dbReference>
<dbReference type="PROSITE" id="PS51379">
    <property type="entry name" value="4FE4S_FER_2"/>
    <property type="match status" value="2"/>
</dbReference>
<dbReference type="InterPro" id="IPR017896">
    <property type="entry name" value="4Fe4S_Fe-S-bd"/>
</dbReference>
<dbReference type="Pfam" id="PF12724">
    <property type="entry name" value="Flavodoxin_5"/>
    <property type="match status" value="1"/>
</dbReference>
<accession>A0ABP3UHM1</accession>
<evidence type="ECO:0000256" key="7">
    <source>
        <dbReference type="ARBA" id="ARBA00023014"/>
    </source>
</evidence>
<sequence length="261" mass="29772">MNGALCYFSGTGNTKWIANKISDYFKENDYNIDFFNIEYKEDFDLENINKYDFLIIGTPVYAGMEPRIVSNFLKKLPKGNNKKCIIYSTQGSNKASAAENISRIINKKGYDVFIQSSIKMTNNYYFAMGKKPTNEYITSTLKEAEVKCKNIVDGFIKGEKLIENTNSFKLGVSKVLSKGFIKILPKLSKNMISKNDCDKCGLCVRNCPRGNITMENGRAVFHSKCMLCLRCIYLCPKNAITYKNKKIYKIQKNIIKALDIK</sequence>
<feature type="domain" description="4Fe-4S ferredoxin-type" evidence="9">
    <location>
        <begin position="188"/>
        <end position="217"/>
    </location>
</feature>
<evidence type="ECO:0000259" key="9">
    <source>
        <dbReference type="PROSITE" id="PS51379"/>
    </source>
</evidence>
<proteinExistence type="predicted"/>
<dbReference type="InterPro" id="IPR050157">
    <property type="entry name" value="PSI_iron-sulfur_center"/>
</dbReference>
<organism evidence="10 11">
    <name type="scientific">Clostridium oceanicum</name>
    <dbReference type="NCBI Taxonomy" id="1543"/>
    <lineage>
        <taxon>Bacteria</taxon>
        <taxon>Bacillati</taxon>
        <taxon>Bacillota</taxon>
        <taxon>Clostridia</taxon>
        <taxon>Eubacteriales</taxon>
        <taxon>Clostridiaceae</taxon>
        <taxon>Clostridium</taxon>
    </lineage>
</organism>
<dbReference type="InterPro" id="IPR026816">
    <property type="entry name" value="Flavodoxin_dom"/>
</dbReference>
<evidence type="ECO:0000256" key="6">
    <source>
        <dbReference type="ARBA" id="ARBA00023004"/>
    </source>
</evidence>
<feature type="domain" description="4Fe-4S ferredoxin-type" evidence="9">
    <location>
        <begin position="220"/>
        <end position="245"/>
    </location>
</feature>
<dbReference type="PROSITE" id="PS00198">
    <property type="entry name" value="4FE4S_FER_1"/>
    <property type="match status" value="2"/>
</dbReference>
<dbReference type="InterPro" id="IPR008254">
    <property type="entry name" value="Flavodoxin/NO_synth"/>
</dbReference>
<dbReference type="PANTHER" id="PTHR24960">
    <property type="entry name" value="PHOTOSYSTEM I IRON-SULFUR CENTER-RELATED"/>
    <property type="match status" value="1"/>
</dbReference>